<evidence type="ECO:0008006" key="5">
    <source>
        <dbReference type="Google" id="ProtNLM"/>
    </source>
</evidence>
<evidence type="ECO:0000313" key="4">
    <source>
        <dbReference type="Proteomes" id="UP000000845"/>
    </source>
</evidence>
<organism evidence="3 4">
    <name type="scientific">Sebaldella termitidis (strain ATCC 33386 / NCTC 11300)</name>
    <dbReference type="NCBI Taxonomy" id="526218"/>
    <lineage>
        <taxon>Bacteria</taxon>
        <taxon>Fusobacteriati</taxon>
        <taxon>Fusobacteriota</taxon>
        <taxon>Fusobacteriia</taxon>
        <taxon>Fusobacteriales</taxon>
        <taxon>Leptotrichiaceae</taxon>
        <taxon>Sebaldella</taxon>
    </lineage>
</organism>
<protein>
    <recommendedName>
        <fullName evidence="5">Lipoprotein</fullName>
    </recommendedName>
</protein>
<sequence>MRKILILLVLCLGVLSFSASKTSREVAKKVDTVPGFEKLIWGMSKDEVINKLGEPKFNFDKILTYENLEFIGLNVEVDFYFKDGELYQWRGDAETTSSDNFELLRMYMRKYPKGTNWGTGEMYHFMNSERENDMSIYFYMDKKPAKVEFRYTSPKEFDRKEQERKEEKLKKEQQEKQTYDKI</sequence>
<reference evidence="4" key="1">
    <citation type="submission" date="2009-09" db="EMBL/GenBank/DDBJ databases">
        <title>The complete chromosome of Sebaldella termitidis ATCC 33386.</title>
        <authorList>
            <consortium name="US DOE Joint Genome Institute (JGI-PGF)"/>
            <person name="Lucas S."/>
            <person name="Copeland A."/>
            <person name="Lapidus A."/>
            <person name="Glavina del Rio T."/>
            <person name="Dalin E."/>
            <person name="Tice H."/>
            <person name="Bruce D."/>
            <person name="Goodwin L."/>
            <person name="Pitluck S."/>
            <person name="Kyrpides N."/>
            <person name="Mavromatis K."/>
            <person name="Ivanova N."/>
            <person name="Mikhailova N."/>
            <person name="Sims D."/>
            <person name="Meincke L."/>
            <person name="Brettin T."/>
            <person name="Detter J.C."/>
            <person name="Han C."/>
            <person name="Larimer F."/>
            <person name="Land M."/>
            <person name="Hauser L."/>
            <person name="Markowitz V."/>
            <person name="Cheng J.F."/>
            <person name="Hugenholtz P."/>
            <person name="Woyke T."/>
            <person name="Wu D."/>
            <person name="Eisen J.A."/>
        </authorList>
    </citation>
    <scope>NUCLEOTIDE SEQUENCE [LARGE SCALE GENOMIC DNA]</scope>
    <source>
        <strain evidence="4">ATCC 33386 / NCTC 11300</strain>
    </source>
</reference>
<feature type="region of interest" description="Disordered" evidence="1">
    <location>
        <begin position="156"/>
        <end position="182"/>
    </location>
</feature>
<feature type="signal peptide" evidence="2">
    <location>
        <begin position="1"/>
        <end position="21"/>
    </location>
</feature>
<keyword evidence="4" id="KW-1185">Reference proteome</keyword>
<feature type="chain" id="PRO_5003019935" description="Lipoprotein" evidence="2">
    <location>
        <begin position="22"/>
        <end position="182"/>
    </location>
</feature>
<gene>
    <name evidence="3" type="ordered locus">Sterm_0884</name>
</gene>
<evidence type="ECO:0000256" key="1">
    <source>
        <dbReference type="SAM" id="MobiDB-lite"/>
    </source>
</evidence>
<evidence type="ECO:0000313" key="3">
    <source>
        <dbReference type="EMBL" id="ACZ07755.1"/>
    </source>
</evidence>
<keyword evidence="2" id="KW-0732">Signal</keyword>
<dbReference type="RefSeq" id="WP_012860351.1">
    <property type="nucleotide sequence ID" value="NC_013517.1"/>
</dbReference>
<evidence type="ECO:0000256" key="2">
    <source>
        <dbReference type="SAM" id="SignalP"/>
    </source>
</evidence>
<proteinExistence type="predicted"/>
<dbReference type="EMBL" id="CP001739">
    <property type="protein sequence ID" value="ACZ07755.1"/>
    <property type="molecule type" value="Genomic_DNA"/>
</dbReference>
<dbReference type="KEGG" id="str:Sterm_0884"/>
<dbReference type="Proteomes" id="UP000000845">
    <property type="component" value="Chromosome"/>
</dbReference>
<accession>D1AR67</accession>
<reference evidence="3 4" key="2">
    <citation type="journal article" date="2010" name="Stand. Genomic Sci.">
        <title>Complete genome sequence of Sebaldella termitidis type strain (NCTC 11300).</title>
        <authorList>
            <person name="Harmon-Smith M."/>
            <person name="Celia L."/>
            <person name="Chertkov O."/>
            <person name="Lapidus A."/>
            <person name="Copeland A."/>
            <person name="Glavina Del Rio T."/>
            <person name="Nolan M."/>
            <person name="Lucas S."/>
            <person name="Tice H."/>
            <person name="Cheng J.F."/>
            <person name="Han C."/>
            <person name="Detter J.C."/>
            <person name="Bruce D."/>
            <person name="Goodwin L."/>
            <person name="Pitluck S."/>
            <person name="Pati A."/>
            <person name="Liolios K."/>
            <person name="Ivanova N."/>
            <person name="Mavromatis K."/>
            <person name="Mikhailova N."/>
            <person name="Chen A."/>
            <person name="Palaniappan K."/>
            <person name="Land M."/>
            <person name="Hauser L."/>
            <person name="Chang Y.J."/>
            <person name="Jeffries C.D."/>
            <person name="Brettin T."/>
            <person name="Goker M."/>
            <person name="Beck B."/>
            <person name="Bristow J."/>
            <person name="Eisen J.A."/>
            <person name="Markowitz V."/>
            <person name="Hugenholtz P."/>
            <person name="Kyrpides N.C."/>
            <person name="Klenk H.P."/>
            <person name="Chen F."/>
        </authorList>
    </citation>
    <scope>NUCLEOTIDE SEQUENCE [LARGE SCALE GENOMIC DNA]</scope>
    <source>
        <strain evidence="4">ATCC 33386 / NCTC 11300</strain>
    </source>
</reference>
<name>D1AR67_SEBTE</name>
<dbReference type="HOGENOM" id="CLU_1481023_0_0_0"/>
<dbReference type="AlphaFoldDB" id="D1AR67"/>